<evidence type="ECO:0000313" key="6">
    <source>
        <dbReference type="Proteomes" id="UP000256845"/>
    </source>
</evidence>
<dbReference type="RefSeq" id="WP_115939513.1">
    <property type="nucleotide sequence ID" value="NZ_QRDW01000019.1"/>
</dbReference>
<keyword evidence="3" id="KW-0804">Transcription</keyword>
<gene>
    <name evidence="5" type="ORF">DFP90_11927</name>
</gene>
<feature type="domain" description="HTH asnC-type" evidence="4">
    <location>
        <begin position="3"/>
        <end position="64"/>
    </location>
</feature>
<dbReference type="GO" id="GO:0006355">
    <property type="term" value="P:regulation of DNA-templated transcription"/>
    <property type="evidence" value="ECO:0007669"/>
    <property type="project" value="UniProtKB-ARBA"/>
</dbReference>
<dbReference type="CDD" id="cd00090">
    <property type="entry name" value="HTH_ARSR"/>
    <property type="match status" value="1"/>
</dbReference>
<evidence type="ECO:0000256" key="2">
    <source>
        <dbReference type="ARBA" id="ARBA00023125"/>
    </source>
</evidence>
<dbReference type="InterPro" id="IPR000485">
    <property type="entry name" value="AsnC-type_HTH_dom"/>
</dbReference>
<dbReference type="PRINTS" id="PR00033">
    <property type="entry name" value="HTHASNC"/>
</dbReference>
<proteinExistence type="predicted"/>
<keyword evidence="2" id="KW-0238">DNA-binding</keyword>
<evidence type="ECO:0000256" key="1">
    <source>
        <dbReference type="ARBA" id="ARBA00023015"/>
    </source>
</evidence>
<dbReference type="Gene3D" id="1.10.10.10">
    <property type="entry name" value="Winged helix-like DNA-binding domain superfamily/Winged helix DNA-binding domain"/>
    <property type="match status" value="1"/>
</dbReference>
<accession>A0A3D9H2N9</accession>
<dbReference type="InterPro" id="IPR011008">
    <property type="entry name" value="Dimeric_a/b-barrel"/>
</dbReference>
<dbReference type="EMBL" id="QRDW01000019">
    <property type="protein sequence ID" value="RED43773.1"/>
    <property type="molecule type" value="Genomic_DNA"/>
</dbReference>
<dbReference type="InterPro" id="IPR019887">
    <property type="entry name" value="Tscrpt_reg_AsnC/Lrp_C"/>
</dbReference>
<dbReference type="SMART" id="SM00344">
    <property type="entry name" value="HTH_ASNC"/>
    <property type="match status" value="1"/>
</dbReference>
<protein>
    <submittedName>
        <fullName evidence="5">AsnC family transcriptional regulator</fullName>
    </submittedName>
</protein>
<comment type="caution">
    <text evidence="5">The sequence shown here is derived from an EMBL/GenBank/DDBJ whole genome shotgun (WGS) entry which is preliminary data.</text>
</comment>
<dbReference type="InterPro" id="IPR036390">
    <property type="entry name" value="WH_DNA-bd_sf"/>
</dbReference>
<dbReference type="InterPro" id="IPR011991">
    <property type="entry name" value="ArsR-like_HTH"/>
</dbReference>
<dbReference type="GO" id="GO:0005829">
    <property type="term" value="C:cytosol"/>
    <property type="evidence" value="ECO:0007669"/>
    <property type="project" value="TreeGrafter"/>
</dbReference>
<dbReference type="PROSITE" id="PS50956">
    <property type="entry name" value="HTH_ASNC_2"/>
    <property type="match status" value="1"/>
</dbReference>
<reference evidence="5 6" key="1">
    <citation type="submission" date="2018-07" db="EMBL/GenBank/DDBJ databases">
        <title>Genomic Encyclopedia of Type Strains, Phase III (KMG-III): the genomes of soil and plant-associated and newly described type strains.</title>
        <authorList>
            <person name="Whitman W."/>
        </authorList>
    </citation>
    <scope>NUCLEOTIDE SEQUENCE [LARGE SCALE GENOMIC DNA]</scope>
    <source>
        <strain evidence="5 6">CECT 8488</strain>
    </source>
</reference>
<dbReference type="Gene3D" id="3.30.70.920">
    <property type="match status" value="1"/>
</dbReference>
<dbReference type="Pfam" id="PF13412">
    <property type="entry name" value="HTH_24"/>
    <property type="match status" value="1"/>
</dbReference>
<dbReference type="GO" id="GO:0043565">
    <property type="term" value="F:sequence-specific DNA binding"/>
    <property type="evidence" value="ECO:0007669"/>
    <property type="project" value="InterPro"/>
</dbReference>
<dbReference type="Pfam" id="PF01037">
    <property type="entry name" value="AsnC_trans_reg"/>
    <property type="match status" value="1"/>
</dbReference>
<dbReference type="PANTHER" id="PTHR30154">
    <property type="entry name" value="LEUCINE-RESPONSIVE REGULATORY PROTEIN"/>
    <property type="match status" value="1"/>
</dbReference>
<dbReference type="PANTHER" id="PTHR30154:SF34">
    <property type="entry name" value="TRANSCRIPTIONAL REGULATOR AZLB"/>
    <property type="match status" value="1"/>
</dbReference>
<dbReference type="SUPFAM" id="SSF54909">
    <property type="entry name" value="Dimeric alpha+beta barrel"/>
    <property type="match status" value="1"/>
</dbReference>
<evidence type="ECO:0000313" key="5">
    <source>
        <dbReference type="EMBL" id="RED43773.1"/>
    </source>
</evidence>
<keyword evidence="6" id="KW-1185">Reference proteome</keyword>
<dbReference type="InterPro" id="IPR019888">
    <property type="entry name" value="Tscrpt_reg_AsnC-like"/>
</dbReference>
<dbReference type="AlphaFoldDB" id="A0A3D9H2N9"/>
<dbReference type="Proteomes" id="UP000256845">
    <property type="component" value="Unassembled WGS sequence"/>
</dbReference>
<evidence type="ECO:0000256" key="3">
    <source>
        <dbReference type="ARBA" id="ARBA00023163"/>
    </source>
</evidence>
<sequence length="160" mass="18486">MKLDKQDIRILAALQRDGRMTKTKLAEEVFLSPTACWERLRKLEDAGIIASYHARINLERFIKPTTVLVEVTLKRHQAQDFRIFEEAIQEIPEIIECHATGGGIDYLLKIVAPDVDHYQRLVDRLLETDIGIDRYFTYIVTKLVKEAPATPIELLLEQQL</sequence>
<dbReference type="SUPFAM" id="SSF46785">
    <property type="entry name" value="Winged helix' DNA-binding domain"/>
    <property type="match status" value="1"/>
</dbReference>
<name>A0A3D9H2N9_9PROT</name>
<evidence type="ECO:0000259" key="4">
    <source>
        <dbReference type="PROSITE" id="PS50956"/>
    </source>
</evidence>
<dbReference type="InterPro" id="IPR036388">
    <property type="entry name" value="WH-like_DNA-bd_sf"/>
</dbReference>
<dbReference type="OrthoDB" id="9813313at2"/>
<organism evidence="5 6">
    <name type="scientific">Aestuariispira insulae</name>
    <dbReference type="NCBI Taxonomy" id="1461337"/>
    <lineage>
        <taxon>Bacteria</taxon>
        <taxon>Pseudomonadati</taxon>
        <taxon>Pseudomonadota</taxon>
        <taxon>Alphaproteobacteria</taxon>
        <taxon>Rhodospirillales</taxon>
        <taxon>Kiloniellaceae</taxon>
        <taxon>Aestuariispira</taxon>
    </lineage>
</organism>
<dbReference type="GO" id="GO:0043200">
    <property type="term" value="P:response to amino acid"/>
    <property type="evidence" value="ECO:0007669"/>
    <property type="project" value="TreeGrafter"/>
</dbReference>
<keyword evidence="1" id="KW-0805">Transcription regulation</keyword>